<dbReference type="InterPro" id="IPR013087">
    <property type="entry name" value="Znf_C2H2_type"/>
</dbReference>
<dbReference type="PROSITE" id="PS00028">
    <property type="entry name" value="ZINC_FINGER_C2H2_1"/>
    <property type="match status" value="6"/>
</dbReference>
<evidence type="ECO:0000259" key="8">
    <source>
        <dbReference type="PROSITE" id="PS50157"/>
    </source>
</evidence>
<sequence>MEDDTSSSGPTSRTVAFNEYLYDSLDSSTFGQQIFSTKDGIFDDSNDGQNAAEDMGIFDVEDHENENAGYIQHTISADQICMQINPGNSPMPKNPTHATLTIQSLNQETRKREIKRFRCNYEGCKRTYSTAGNLKTHQKTHTGEYTFVCTQEGCGKAFLTSYRLKIHFRVHTNERPYECRISGCEKTFNTLYRLKAHQRIHTGQTFNCGQDGCVKIFTTLSDLKKHTRTHTGEKPYRCDTDGCGKSFAASHHLKTHIRTHTGERPYLCTQDGCQKTFTTQYSLKTHAARHDRLQDDEDQIVTFHLDGLDVDIDDPLEGSADYDIDESTAHMLLNTMVDTTAAEQSPSSTGLVSVPIQEVDGSSSALRAYAMIPLDIVSSASGQNDVPPKVAQVLLPRTFTVDLATQVVKPEPTVAAGDISSNVEVVLPRVVPADMSPSTVLVDDIDILGISASQADICNCPDKQACETGECRNCPSKEVSICCSSDILIDTQGSENGAGVPGSADGSLKGRAGHRACCL</sequence>
<evidence type="ECO:0000256" key="3">
    <source>
        <dbReference type="ARBA" id="ARBA00022737"/>
    </source>
</evidence>
<protein>
    <recommendedName>
        <fullName evidence="8">C2H2-type domain-containing protein</fullName>
    </recommendedName>
</protein>
<feature type="domain" description="C2H2-type" evidence="8">
    <location>
        <begin position="177"/>
        <end position="206"/>
    </location>
</feature>
<dbReference type="AlphaFoldDB" id="A0A9J6DHA8"/>
<keyword evidence="10" id="KW-1185">Reference proteome</keyword>
<accession>A0A9J6DHA8</accession>
<feature type="domain" description="C2H2-type" evidence="8">
    <location>
        <begin position="147"/>
        <end position="176"/>
    </location>
</feature>
<keyword evidence="2" id="KW-0479">Metal-binding</keyword>
<evidence type="ECO:0000256" key="7">
    <source>
        <dbReference type="PROSITE-ProRule" id="PRU00042"/>
    </source>
</evidence>
<dbReference type="GO" id="GO:0005634">
    <property type="term" value="C:nucleus"/>
    <property type="evidence" value="ECO:0007669"/>
    <property type="project" value="UniProtKB-SubCell"/>
</dbReference>
<dbReference type="PANTHER" id="PTHR46179:SF25">
    <property type="entry name" value="METAL RESPONSE ELEMENT-BINDING TRANSCRIPTION FACTOR-1, ISOFORM C"/>
    <property type="match status" value="1"/>
</dbReference>
<name>A0A9J6DHA8_RHIMP</name>
<dbReference type="SMART" id="SM00355">
    <property type="entry name" value="ZnF_C2H2"/>
    <property type="match status" value="6"/>
</dbReference>
<evidence type="ECO:0000256" key="4">
    <source>
        <dbReference type="ARBA" id="ARBA00022771"/>
    </source>
</evidence>
<dbReference type="PANTHER" id="PTHR46179">
    <property type="entry name" value="ZINC FINGER PROTEIN"/>
    <property type="match status" value="1"/>
</dbReference>
<dbReference type="Proteomes" id="UP000821866">
    <property type="component" value="Chromosome 7"/>
</dbReference>
<feature type="domain" description="C2H2-type" evidence="8">
    <location>
        <begin position="206"/>
        <end position="235"/>
    </location>
</feature>
<dbReference type="PROSITE" id="PS50157">
    <property type="entry name" value="ZINC_FINGER_C2H2_2"/>
    <property type="match status" value="6"/>
</dbReference>
<keyword evidence="4 7" id="KW-0863">Zinc-finger</keyword>
<evidence type="ECO:0000256" key="5">
    <source>
        <dbReference type="ARBA" id="ARBA00022833"/>
    </source>
</evidence>
<feature type="domain" description="C2H2-type" evidence="8">
    <location>
        <begin position="236"/>
        <end position="265"/>
    </location>
</feature>
<dbReference type="FunFam" id="3.30.160.60:FF:000072">
    <property type="entry name" value="zinc finger protein 143 isoform X1"/>
    <property type="match status" value="1"/>
</dbReference>
<dbReference type="InterPro" id="IPR036236">
    <property type="entry name" value="Znf_C2H2_sf"/>
</dbReference>
<evidence type="ECO:0000313" key="9">
    <source>
        <dbReference type="EMBL" id="KAH8021549.1"/>
    </source>
</evidence>
<feature type="domain" description="C2H2-type" evidence="8">
    <location>
        <begin position="266"/>
        <end position="295"/>
    </location>
</feature>
<evidence type="ECO:0000256" key="6">
    <source>
        <dbReference type="ARBA" id="ARBA00023242"/>
    </source>
</evidence>
<organism evidence="9 10">
    <name type="scientific">Rhipicephalus microplus</name>
    <name type="common">Cattle tick</name>
    <name type="synonym">Boophilus microplus</name>
    <dbReference type="NCBI Taxonomy" id="6941"/>
    <lineage>
        <taxon>Eukaryota</taxon>
        <taxon>Metazoa</taxon>
        <taxon>Ecdysozoa</taxon>
        <taxon>Arthropoda</taxon>
        <taxon>Chelicerata</taxon>
        <taxon>Arachnida</taxon>
        <taxon>Acari</taxon>
        <taxon>Parasitiformes</taxon>
        <taxon>Ixodida</taxon>
        <taxon>Ixodoidea</taxon>
        <taxon>Ixodidae</taxon>
        <taxon>Rhipicephalinae</taxon>
        <taxon>Rhipicephalus</taxon>
        <taxon>Boophilus</taxon>
    </lineage>
</organism>
<dbReference type="VEuPathDB" id="VectorBase:LOC119174834"/>
<evidence type="ECO:0000313" key="10">
    <source>
        <dbReference type="Proteomes" id="UP000821866"/>
    </source>
</evidence>
<dbReference type="InterPro" id="IPR051061">
    <property type="entry name" value="Zinc_finger_trans_reg"/>
</dbReference>
<comment type="caution">
    <text evidence="9">The sequence shown here is derived from an EMBL/GenBank/DDBJ whole genome shotgun (WGS) entry which is preliminary data.</text>
</comment>
<dbReference type="FunFam" id="3.30.160.60:FF:000349">
    <property type="entry name" value="metal regulatory transcription factor 1"/>
    <property type="match status" value="1"/>
</dbReference>
<proteinExistence type="predicted"/>
<dbReference type="EMBL" id="JABSTU010000009">
    <property type="protein sequence ID" value="KAH8021549.1"/>
    <property type="molecule type" value="Genomic_DNA"/>
</dbReference>
<dbReference type="Pfam" id="PF00096">
    <property type="entry name" value="zf-C2H2"/>
    <property type="match status" value="5"/>
</dbReference>
<dbReference type="SUPFAM" id="SSF57667">
    <property type="entry name" value="beta-beta-alpha zinc fingers"/>
    <property type="match status" value="4"/>
</dbReference>
<dbReference type="Gene3D" id="3.30.160.60">
    <property type="entry name" value="Classic Zinc Finger"/>
    <property type="match status" value="6"/>
</dbReference>
<dbReference type="FunFam" id="3.30.160.60:FF:000125">
    <property type="entry name" value="Putative zinc finger protein 143"/>
    <property type="match status" value="1"/>
</dbReference>
<keyword evidence="3" id="KW-0677">Repeat</keyword>
<reference evidence="9" key="1">
    <citation type="journal article" date="2020" name="Cell">
        <title>Large-Scale Comparative Analyses of Tick Genomes Elucidate Their Genetic Diversity and Vector Capacities.</title>
        <authorList>
            <consortium name="Tick Genome and Microbiome Consortium (TIGMIC)"/>
            <person name="Jia N."/>
            <person name="Wang J."/>
            <person name="Shi W."/>
            <person name="Du L."/>
            <person name="Sun Y."/>
            <person name="Zhan W."/>
            <person name="Jiang J.F."/>
            <person name="Wang Q."/>
            <person name="Zhang B."/>
            <person name="Ji P."/>
            <person name="Bell-Sakyi L."/>
            <person name="Cui X.M."/>
            <person name="Yuan T.T."/>
            <person name="Jiang B.G."/>
            <person name="Yang W.F."/>
            <person name="Lam T.T."/>
            <person name="Chang Q.C."/>
            <person name="Ding S.J."/>
            <person name="Wang X.J."/>
            <person name="Zhu J.G."/>
            <person name="Ruan X.D."/>
            <person name="Zhao L."/>
            <person name="Wei J.T."/>
            <person name="Ye R.Z."/>
            <person name="Que T.C."/>
            <person name="Du C.H."/>
            <person name="Zhou Y.H."/>
            <person name="Cheng J.X."/>
            <person name="Dai P.F."/>
            <person name="Guo W.B."/>
            <person name="Han X.H."/>
            <person name="Huang E.J."/>
            <person name="Li L.F."/>
            <person name="Wei W."/>
            <person name="Gao Y.C."/>
            <person name="Liu J.Z."/>
            <person name="Shao H.Z."/>
            <person name="Wang X."/>
            <person name="Wang C.C."/>
            <person name="Yang T.C."/>
            <person name="Huo Q.B."/>
            <person name="Li W."/>
            <person name="Chen H.Y."/>
            <person name="Chen S.E."/>
            <person name="Zhou L.G."/>
            <person name="Ni X.B."/>
            <person name="Tian J.H."/>
            <person name="Sheng Y."/>
            <person name="Liu T."/>
            <person name="Pan Y.S."/>
            <person name="Xia L.Y."/>
            <person name="Li J."/>
            <person name="Zhao F."/>
            <person name="Cao W.C."/>
        </authorList>
    </citation>
    <scope>NUCLEOTIDE SEQUENCE</scope>
    <source>
        <strain evidence="9">Rmic-2018</strain>
    </source>
</reference>
<comment type="subcellular location">
    <subcellularLocation>
        <location evidence="1">Nucleus</location>
    </subcellularLocation>
</comment>
<keyword evidence="6" id="KW-0539">Nucleus</keyword>
<dbReference type="GO" id="GO:0008270">
    <property type="term" value="F:zinc ion binding"/>
    <property type="evidence" value="ECO:0007669"/>
    <property type="project" value="UniProtKB-KW"/>
</dbReference>
<feature type="domain" description="C2H2-type" evidence="8">
    <location>
        <begin position="117"/>
        <end position="146"/>
    </location>
</feature>
<dbReference type="FunFam" id="3.30.160.60:FF:001102">
    <property type="entry name" value="Transcription factor IIIA"/>
    <property type="match status" value="1"/>
</dbReference>
<dbReference type="OMA" id="YECHISG"/>
<evidence type="ECO:0000256" key="2">
    <source>
        <dbReference type="ARBA" id="ARBA00022723"/>
    </source>
</evidence>
<dbReference type="FunFam" id="3.30.160.60:FF:000397">
    <property type="entry name" value="Metal regulatory transcription factor 1"/>
    <property type="match status" value="1"/>
</dbReference>
<evidence type="ECO:0000256" key="1">
    <source>
        <dbReference type="ARBA" id="ARBA00004123"/>
    </source>
</evidence>
<dbReference type="GO" id="GO:0006357">
    <property type="term" value="P:regulation of transcription by RNA polymerase II"/>
    <property type="evidence" value="ECO:0007669"/>
    <property type="project" value="TreeGrafter"/>
</dbReference>
<gene>
    <name evidence="9" type="ORF">HPB51_015945</name>
</gene>
<dbReference type="OrthoDB" id="6145499at2759"/>
<reference evidence="9" key="2">
    <citation type="submission" date="2021-09" db="EMBL/GenBank/DDBJ databases">
        <authorList>
            <person name="Jia N."/>
            <person name="Wang J."/>
            <person name="Shi W."/>
            <person name="Du L."/>
            <person name="Sun Y."/>
            <person name="Zhan W."/>
            <person name="Jiang J."/>
            <person name="Wang Q."/>
            <person name="Zhang B."/>
            <person name="Ji P."/>
            <person name="Sakyi L.B."/>
            <person name="Cui X."/>
            <person name="Yuan T."/>
            <person name="Jiang B."/>
            <person name="Yang W."/>
            <person name="Lam T.T.-Y."/>
            <person name="Chang Q."/>
            <person name="Ding S."/>
            <person name="Wang X."/>
            <person name="Zhu J."/>
            <person name="Ruan X."/>
            <person name="Zhao L."/>
            <person name="Wei J."/>
            <person name="Que T."/>
            <person name="Du C."/>
            <person name="Cheng J."/>
            <person name="Dai P."/>
            <person name="Han X."/>
            <person name="Huang E."/>
            <person name="Gao Y."/>
            <person name="Liu J."/>
            <person name="Shao H."/>
            <person name="Ye R."/>
            <person name="Li L."/>
            <person name="Wei W."/>
            <person name="Wang X."/>
            <person name="Wang C."/>
            <person name="Huo Q."/>
            <person name="Li W."/>
            <person name="Guo W."/>
            <person name="Chen H."/>
            <person name="Chen S."/>
            <person name="Zhou L."/>
            <person name="Zhou L."/>
            <person name="Ni X."/>
            <person name="Tian J."/>
            <person name="Zhou Y."/>
            <person name="Sheng Y."/>
            <person name="Liu T."/>
            <person name="Pan Y."/>
            <person name="Xia L."/>
            <person name="Li J."/>
            <person name="Zhao F."/>
            <person name="Cao W."/>
        </authorList>
    </citation>
    <scope>NUCLEOTIDE SEQUENCE</scope>
    <source>
        <strain evidence="9">Rmic-2018</strain>
        <tissue evidence="9">Larvae</tissue>
    </source>
</reference>
<keyword evidence="5" id="KW-0862">Zinc</keyword>